<dbReference type="Proteomes" id="UP000315783">
    <property type="component" value="Unassembled WGS sequence"/>
</dbReference>
<accession>A0A545VD19</accession>
<keyword evidence="2" id="KW-1185">Reference proteome</keyword>
<sequence>MLPLSLFTQSVHNMTASPLRPCIPACQSVLLLMSHFELVLCQSLCTRGQLRILILAAFP</sequence>
<name>A0A545VD19_9HYPO</name>
<proteinExistence type="predicted"/>
<dbReference type="AlphaFoldDB" id="A0A545VD19"/>
<protein>
    <submittedName>
        <fullName evidence="1">Uncharacterized protein</fullName>
    </submittedName>
</protein>
<evidence type="ECO:0000313" key="1">
    <source>
        <dbReference type="EMBL" id="TQV99614.1"/>
    </source>
</evidence>
<reference evidence="1 2" key="1">
    <citation type="journal article" date="2019" name="Appl. Microbiol. Biotechnol.">
        <title>Genome sequence of Isaria javanica and comparative genome analysis insights into family S53 peptidase evolution in fungal entomopathogens.</title>
        <authorList>
            <person name="Lin R."/>
            <person name="Zhang X."/>
            <person name="Xin B."/>
            <person name="Zou M."/>
            <person name="Gao Y."/>
            <person name="Qin F."/>
            <person name="Hu Q."/>
            <person name="Xie B."/>
            <person name="Cheng X."/>
        </authorList>
    </citation>
    <scope>NUCLEOTIDE SEQUENCE [LARGE SCALE GENOMIC DNA]</scope>
    <source>
        <strain evidence="1 2">IJ1G</strain>
    </source>
</reference>
<gene>
    <name evidence="1" type="ORF">IF1G_01829</name>
</gene>
<evidence type="ECO:0000313" key="2">
    <source>
        <dbReference type="Proteomes" id="UP000315783"/>
    </source>
</evidence>
<dbReference type="EMBL" id="SPUK01000002">
    <property type="protein sequence ID" value="TQV99614.1"/>
    <property type="molecule type" value="Genomic_DNA"/>
</dbReference>
<organism evidence="1 2">
    <name type="scientific">Cordyceps javanica</name>
    <dbReference type="NCBI Taxonomy" id="43265"/>
    <lineage>
        <taxon>Eukaryota</taxon>
        <taxon>Fungi</taxon>
        <taxon>Dikarya</taxon>
        <taxon>Ascomycota</taxon>
        <taxon>Pezizomycotina</taxon>
        <taxon>Sordariomycetes</taxon>
        <taxon>Hypocreomycetidae</taxon>
        <taxon>Hypocreales</taxon>
        <taxon>Cordycipitaceae</taxon>
        <taxon>Cordyceps</taxon>
    </lineage>
</organism>
<comment type="caution">
    <text evidence="1">The sequence shown here is derived from an EMBL/GenBank/DDBJ whole genome shotgun (WGS) entry which is preliminary data.</text>
</comment>